<keyword evidence="2" id="KW-0813">Transport</keyword>
<dbReference type="InterPro" id="IPR017871">
    <property type="entry name" value="ABC_transporter-like_CS"/>
</dbReference>
<dbReference type="FunFam" id="3.40.50.300:FF:000218">
    <property type="entry name" value="Multidrug ABC transporter ATP-binding protein"/>
    <property type="match status" value="1"/>
</dbReference>
<comment type="subcellular location">
    <subcellularLocation>
        <location evidence="1">Cell membrane</location>
        <topology evidence="1">Multi-pass membrane protein</topology>
    </subcellularLocation>
</comment>
<dbReference type="GO" id="GO:0008234">
    <property type="term" value="F:cysteine-type peptidase activity"/>
    <property type="evidence" value="ECO:0007669"/>
    <property type="project" value="InterPro"/>
</dbReference>
<comment type="caution">
    <text evidence="18">The sequence shown here is derived from an EMBL/GenBank/DDBJ whole genome shotgun (WGS) entry which is preliminary data.</text>
</comment>
<sequence>MTDCGAACLSAIANYYDADIPIARIRQLASTDQKGTNLLGMIEAAKVIGFDAKAVRLKEEQLPLLPVPSVAHVVVKGVLHHYVVVLEVTDKQVTVMDPAIGDLVVLPKEEFLKVWTKIILLVEPNSSFEKTKQTYSIPERFWFLLSPYKFILTQVLVGSVFAVVLGLGTSLYIQKIIDNVLPNGNMNLLNLMGVIMISIILFSAVINHFKGILVLQTGQRIDARLILGYYKHLLKLPQSFFDTMRTGEIISRINDAVKIRTFINDVIVGFVVNVFVLVFSFTLMFIFYWKLALMMLFVIPMYLVIYAYSNKINKKTQRELMEASADLEAQLVESINAVSTIKRFGMETYTNIKTESRFVNMLKAVYDSGRNGIWIGNLSGSVTSLFTIVLLWIGTSFVLRNELTPGELLSFYAIMGYFTGPVASFIGMNKSIQDSLIAADRLFEIMDVHTDEEEGLMPMSKEKLGPITFKDVKFRYGSRATVFENLNLVIPHGEVTAIVGQSGSGKSTLLSLLQKLYPLNGGKIFIGEHDISYVKADSLKELVGVVPQNIHLFAGNVLENIAIGDFTPDMNRVISISKQLGILDFIEELPQGFQTYIGENGVSLSGGQRQRLAIARALYKNPEILIFDEATSALDSTSEEYILNTLYTLKKERKTVILIAHRLSTVVRADKIVVMDKGKVVEEGNHFDLIEKDGAYAGMWKKQLPESATVNFS</sequence>
<dbReference type="PROSITE" id="PS50990">
    <property type="entry name" value="PEPTIDASE_C39"/>
    <property type="match status" value="1"/>
</dbReference>
<dbReference type="NCBIfam" id="TIGR01193">
    <property type="entry name" value="bacteriocin_ABC"/>
    <property type="match status" value="1"/>
</dbReference>
<feature type="transmembrane region" description="Helical" evidence="14">
    <location>
        <begin position="373"/>
        <end position="397"/>
    </location>
</feature>
<keyword evidence="9" id="KW-0653">Protein transport</keyword>
<dbReference type="AlphaFoldDB" id="I5BT64"/>
<evidence type="ECO:0000313" key="18">
    <source>
        <dbReference type="EMBL" id="EIM72766.1"/>
    </source>
</evidence>
<gene>
    <name evidence="18" type="ORF">A3SI_19436</name>
</gene>
<dbReference type="Gene3D" id="3.40.50.300">
    <property type="entry name" value="P-loop containing nucleotide triphosphate hydrolases"/>
    <property type="match status" value="1"/>
</dbReference>
<dbReference type="InterPro" id="IPR005897">
    <property type="entry name" value="Pept_C39_ABC_bacteriocin"/>
</dbReference>
<organism evidence="18 19">
    <name type="scientific">Nitritalea halalkaliphila LW7</name>
    <dbReference type="NCBI Taxonomy" id="1189621"/>
    <lineage>
        <taxon>Bacteria</taxon>
        <taxon>Pseudomonadati</taxon>
        <taxon>Bacteroidota</taxon>
        <taxon>Cytophagia</taxon>
        <taxon>Cytophagales</taxon>
        <taxon>Cyclobacteriaceae</taxon>
        <taxon>Nitritalea</taxon>
    </lineage>
</organism>
<protein>
    <submittedName>
        <fullName evidence="18">ABC transporter</fullName>
    </submittedName>
</protein>
<dbReference type="PANTHER" id="PTHR24221">
    <property type="entry name" value="ATP-BINDING CASSETTE SUB-FAMILY B"/>
    <property type="match status" value="1"/>
</dbReference>
<dbReference type="CDD" id="cd18570">
    <property type="entry name" value="ABC_6TM_PCAT1_LagD_like"/>
    <property type="match status" value="1"/>
</dbReference>
<evidence type="ECO:0000256" key="13">
    <source>
        <dbReference type="ARBA" id="ARBA00043264"/>
    </source>
</evidence>
<dbReference type="STRING" id="1189621.A3SI_19436"/>
<feature type="transmembrane region" description="Helical" evidence="14">
    <location>
        <begin position="262"/>
        <end position="281"/>
    </location>
</feature>
<dbReference type="EMBL" id="AJYA01000077">
    <property type="protein sequence ID" value="EIM72766.1"/>
    <property type="molecule type" value="Genomic_DNA"/>
</dbReference>
<proteinExistence type="predicted"/>
<evidence type="ECO:0000256" key="3">
    <source>
        <dbReference type="ARBA" id="ARBA00022475"/>
    </source>
</evidence>
<evidence type="ECO:0000256" key="11">
    <source>
        <dbReference type="ARBA" id="ARBA00022989"/>
    </source>
</evidence>
<evidence type="ECO:0000259" key="17">
    <source>
        <dbReference type="PROSITE" id="PS50990"/>
    </source>
</evidence>
<evidence type="ECO:0000256" key="8">
    <source>
        <dbReference type="ARBA" id="ARBA00022840"/>
    </source>
</evidence>
<evidence type="ECO:0000256" key="10">
    <source>
        <dbReference type="ARBA" id="ARBA00022967"/>
    </source>
</evidence>
<dbReference type="SMART" id="SM00382">
    <property type="entry name" value="AAA"/>
    <property type="match status" value="1"/>
</dbReference>
<dbReference type="GO" id="GO:0005886">
    <property type="term" value="C:plasma membrane"/>
    <property type="evidence" value="ECO:0007669"/>
    <property type="project" value="UniProtKB-SubCell"/>
</dbReference>
<keyword evidence="10" id="KW-1278">Translocase</keyword>
<evidence type="ECO:0000256" key="9">
    <source>
        <dbReference type="ARBA" id="ARBA00022927"/>
    </source>
</evidence>
<dbReference type="InterPro" id="IPR005074">
    <property type="entry name" value="Peptidase_C39"/>
</dbReference>
<dbReference type="Pfam" id="PF00005">
    <property type="entry name" value="ABC_tran"/>
    <property type="match status" value="1"/>
</dbReference>
<dbReference type="Gene3D" id="1.20.1560.10">
    <property type="entry name" value="ABC transporter type 1, transmembrane domain"/>
    <property type="match status" value="1"/>
</dbReference>
<evidence type="ECO:0000256" key="5">
    <source>
        <dbReference type="ARBA" id="ARBA00022692"/>
    </source>
</evidence>
<keyword evidence="3" id="KW-1003">Cell membrane</keyword>
<dbReference type="GO" id="GO:0016887">
    <property type="term" value="F:ATP hydrolysis activity"/>
    <property type="evidence" value="ECO:0007669"/>
    <property type="project" value="InterPro"/>
</dbReference>
<feature type="domain" description="ABC transporter" evidence="15">
    <location>
        <begin position="467"/>
        <end position="702"/>
    </location>
</feature>
<dbReference type="InterPro" id="IPR003439">
    <property type="entry name" value="ABC_transporter-like_ATP-bd"/>
</dbReference>
<feature type="transmembrane region" description="Helical" evidence="14">
    <location>
        <begin position="409"/>
        <end position="428"/>
    </location>
</feature>
<dbReference type="GO" id="GO:0006508">
    <property type="term" value="P:proteolysis"/>
    <property type="evidence" value="ECO:0007669"/>
    <property type="project" value="UniProtKB-KW"/>
</dbReference>
<feature type="transmembrane region" description="Helical" evidence="14">
    <location>
        <begin position="287"/>
        <end position="308"/>
    </location>
</feature>
<evidence type="ECO:0000256" key="7">
    <source>
        <dbReference type="ARBA" id="ARBA00022801"/>
    </source>
</evidence>
<dbReference type="InterPro" id="IPR003593">
    <property type="entry name" value="AAA+_ATPase"/>
</dbReference>
<keyword evidence="13" id="KW-0080">Bacteriocin transport</keyword>
<feature type="domain" description="ABC transmembrane type-1" evidence="16">
    <location>
        <begin position="155"/>
        <end position="434"/>
    </location>
</feature>
<dbReference type="PATRIC" id="fig|1189621.3.peg.4041"/>
<dbReference type="Pfam" id="PF00664">
    <property type="entry name" value="ABC_membrane"/>
    <property type="match status" value="1"/>
</dbReference>
<dbReference type="SUPFAM" id="SSF52540">
    <property type="entry name" value="P-loop containing nucleoside triphosphate hydrolases"/>
    <property type="match status" value="1"/>
</dbReference>
<evidence type="ECO:0000256" key="2">
    <source>
        <dbReference type="ARBA" id="ARBA00022448"/>
    </source>
</evidence>
<evidence type="ECO:0000259" key="16">
    <source>
        <dbReference type="PROSITE" id="PS50929"/>
    </source>
</evidence>
<dbReference type="CDD" id="cd02418">
    <property type="entry name" value="Peptidase_C39B"/>
    <property type="match status" value="1"/>
</dbReference>
<feature type="transmembrane region" description="Helical" evidence="14">
    <location>
        <begin position="150"/>
        <end position="173"/>
    </location>
</feature>
<dbReference type="Proteomes" id="UP000005551">
    <property type="component" value="Unassembled WGS sequence"/>
</dbReference>
<dbReference type="InterPro" id="IPR011527">
    <property type="entry name" value="ABC1_TM_dom"/>
</dbReference>
<keyword evidence="11 14" id="KW-1133">Transmembrane helix</keyword>
<evidence type="ECO:0000256" key="12">
    <source>
        <dbReference type="ARBA" id="ARBA00023136"/>
    </source>
</evidence>
<dbReference type="InterPro" id="IPR036640">
    <property type="entry name" value="ABC1_TM_sf"/>
</dbReference>
<dbReference type="PROSITE" id="PS00211">
    <property type="entry name" value="ABC_TRANSPORTER_1"/>
    <property type="match status" value="1"/>
</dbReference>
<dbReference type="GO" id="GO:0034040">
    <property type="term" value="F:ATPase-coupled lipid transmembrane transporter activity"/>
    <property type="evidence" value="ECO:0007669"/>
    <property type="project" value="TreeGrafter"/>
</dbReference>
<keyword evidence="8" id="KW-0067">ATP-binding</keyword>
<dbReference type="InterPro" id="IPR039421">
    <property type="entry name" value="Type_1_exporter"/>
</dbReference>
<evidence type="ECO:0000313" key="19">
    <source>
        <dbReference type="Proteomes" id="UP000005551"/>
    </source>
</evidence>
<accession>I5BT64</accession>
<evidence type="ECO:0000256" key="4">
    <source>
        <dbReference type="ARBA" id="ARBA00022670"/>
    </source>
</evidence>
<dbReference type="Pfam" id="PF03412">
    <property type="entry name" value="Peptidase_C39"/>
    <property type="match status" value="1"/>
</dbReference>
<feature type="transmembrane region" description="Helical" evidence="14">
    <location>
        <begin position="188"/>
        <end position="206"/>
    </location>
</feature>
<dbReference type="InterPro" id="IPR027417">
    <property type="entry name" value="P-loop_NTPase"/>
</dbReference>
<keyword evidence="7" id="KW-0378">Hydrolase</keyword>
<keyword evidence="12 14" id="KW-0472">Membrane</keyword>
<dbReference type="PROSITE" id="PS50893">
    <property type="entry name" value="ABC_TRANSPORTER_2"/>
    <property type="match status" value="1"/>
</dbReference>
<dbReference type="SUPFAM" id="SSF90123">
    <property type="entry name" value="ABC transporter transmembrane region"/>
    <property type="match status" value="1"/>
</dbReference>
<evidence type="ECO:0000256" key="1">
    <source>
        <dbReference type="ARBA" id="ARBA00004651"/>
    </source>
</evidence>
<dbReference type="PANTHER" id="PTHR24221:SF654">
    <property type="entry name" value="ATP-BINDING CASSETTE SUB-FAMILY B MEMBER 6"/>
    <property type="match status" value="1"/>
</dbReference>
<dbReference type="GO" id="GO:0043214">
    <property type="term" value="F:ABC-type bacteriocin transporter activity"/>
    <property type="evidence" value="ECO:0007669"/>
    <property type="project" value="InterPro"/>
</dbReference>
<keyword evidence="4" id="KW-0645">Protease</keyword>
<dbReference type="GO" id="GO:0015031">
    <property type="term" value="P:protein transport"/>
    <property type="evidence" value="ECO:0007669"/>
    <property type="project" value="UniProtKB-KW"/>
</dbReference>
<keyword evidence="5 14" id="KW-0812">Transmembrane</keyword>
<evidence type="ECO:0000259" key="15">
    <source>
        <dbReference type="PROSITE" id="PS50893"/>
    </source>
</evidence>
<evidence type="ECO:0000256" key="6">
    <source>
        <dbReference type="ARBA" id="ARBA00022741"/>
    </source>
</evidence>
<name>I5BT64_9BACT</name>
<feature type="domain" description="Peptidase C39" evidence="17">
    <location>
        <begin position="1"/>
        <end position="122"/>
    </location>
</feature>
<dbReference type="GO" id="GO:0005524">
    <property type="term" value="F:ATP binding"/>
    <property type="evidence" value="ECO:0007669"/>
    <property type="project" value="UniProtKB-KW"/>
</dbReference>
<reference evidence="18 19" key="1">
    <citation type="submission" date="2012-05" db="EMBL/GenBank/DDBJ databases">
        <title>Genome sequence of Nitritalea halalkaliphila LW7.</title>
        <authorList>
            <person name="Jangir P.K."/>
            <person name="Singh A."/>
            <person name="Shivaji S."/>
            <person name="Sharma R."/>
        </authorList>
    </citation>
    <scope>NUCLEOTIDE SEQUENCE [LARGE SCALE GENOMIC DNA]</scope>
    <source>
        <strain evidence="18 19">LW7</strain>
    </source>
</reference>
<dbReference type="Gene3D" id="3.90.70.10">
    <property type="entry name" value="Cysteine proteinases"/>
    <property type="match status" value="1"/>
</dbReference>
<keyword evidence="19" id="KW-1185">Reference proteome</keyword>
<dbReference type="PROSITE" id="PS50929">
    <property type="entry name" value="ABC_TM1F"/>
    <property type="match status" value="1"/>
</dbReference>
<keyword evidence="6" id="KW-0547">Nucleotide-binding</keyword>
<evidence type="ECO:0000256" key="14">
    <source>
        <dbReference type="SAM" id="Phobius"/>
    </source>
</evidence>